<keyword evidence="2" id="KW-1185">Reference proteome</keyword>
<proteinExistence type="predicted"/>
<protein>
    <recommendedName>
        <fullName evidence="3">DUF2802 domain-containing protein</fullName>
    </recommendedName>
</protein>
<dbReference type="InterPro" id="IPR036388">
    <property type="entry name" value="WH-like_DNA-bd_sf"/>
</dbReference>
<sequence>MIGTPMTLNLMLAFLLFGLGASCLALALSEFIQTRRTRRRMEAESVKAVHLQVLSLLEPILAEAKSVADAFDGHVAEKRLLVTELNQSLEKRIASLTLLLNRADALMARKHQPPEEEESAEQRITESRKKILQLAAKGLTVDQIAERLTLPKGEVALVVGLRGGR</sequence>
<evidence type="ECO:0000313" key="2">
    <source>
        <dbReference type="Proteomes" id="UP001320148"/>
    </source>
</evidence>
<organism evidence="1 2">
    <name type="scientific">Desulfoluna limicola</name>
    <dbReference type="NCBI Taxonomy" id="2810562"/>
    <lineage>
        <taxon>Bacteria</taxon>
        <taxon>Pseudomonadati</taxon>
        <taxon>Thermodesulfobacteriota</taxon>
        <taxon>Desulfobacteria</taxon>
        <taxon>Desulfobacterales</taxon>
        <taxon>Desulfolunaceae</taxon>
        <taxon>Desulfoluna</taxon>
    </lineage>
</organism>
<evidence type="ECO:0008006" key="3">
    <source>
        <dbReference type="Google" id="ProtNLM"/>
    </source>
</evidence>
<dbReference type="Gene3D" id="1.10.10.10">
    <property type="entry name" value="Winged helix-like DNA-binding domain superfamily/Winged helix DNA-binding domain"/>
    <property type="match status" value="1"/>
</dbReference>
<accession>A0ABM7PP41</accession>
<dbReference type="Pfam" id="PF19610">
    <property type="entry name" value="DUF6115"/>
    <property type="match status" value="1"/>
</dbReference>
<evidence type="ECO:0000313" key="1">
    <source>
        <dbReference type="EMBL" id="BCS99288.1"/>
    </source>
</evidence>
<dbReference type="EMBL" id="AP024488">
    <property type="protein sequence ID" value="BCS99288.1"/>
    <property type="molecule type" value="Genomic_DNA"/>
</dbReference>
<gene>
    <name evidence="1" type="ORF">DSLASN_49200</name>
</gene>
<reference evidence="1 2" key="1">
    <citation type="submission" date="2021-02" db="EMBL/GenBank/DDBJ databases">
        <title>Complete genome of Desulfoluna sp. strain ASN36.</title>
        <authorList>
            <person name="Takahashi A."/>
            <person name="Kojima H."/>
            <person name="Fukui M."/>
        </authorList>
    </citation>
    <scope>NUCLEOTIDE SEQUENCE [LARGE SCALE GENOMIC DNA]</scope>
    <source>
        <strain evidence="1 2">ASN36</strain>
    </source>
</reference>
<name>A0ABM7PP41_9BACT</name>
<dbReference type="Proteomes" id="UP001320148">
    <property type="component" value="Chromosome"/>
</dbReference>
<dbReference type="InterPro" id="IPR046118">
    <property type="entry name" value="DUF6115"/>
</dbReference>